<dbReference type="Pfam" id="PF17389">
    <property type="entry name" value="Bac_rhamnosid6H"/>
    <property type="match status" value="1"/>
</dbReference>
<gene>
    <name evidence="2" type="ORF">EHS13_29300</name>
</gene>
<sequence>MTPIKASTRDPRVRDYVNPVRIVWTSSDNESFVENSESLLEGRDGQATLHSNNACIMRNNGKPASILLDYGKELHGGVQIASWFLAGKNRTAKIRVRFGESVMEAMSEIGGEYGATNDHAIRDQIIEIGWLGATEIGNTGFRFVRIDVVEENTFIELKSVRAVYLYRDLEYKGSFNSSDPLLNEIWKTGAYTVHLNMQDYLWDGIKRDRLVWIGDLHPETSTLQAVFGHSDIVPKSLDFIRDQTPLPGWMNTIPSYSIWWIIIHHDWYMHNGDLVYLREQKDYLIGLLDLITEHINDDGTNSTPSPFLDWPSSENQAGVQAGLHGLFTLAMKYGAVLCELLGAQSEAEKYRTTEAKLRQHHPHHADSKQAAALLALAGIMDPTEANREVIAVGGSKGVSTFYGYYMLEARAKAGDIQGSLDCIREFWGAMLSLGATTFWEDFDMEWMKDAARIDEITPEGKIDIHNTYGNYCYKGFRHSLCHGWASGPTAWMTRYVLGIHIVEAGCKTIRIEPHLGNLDWVEGTFPTPQGIVYVKHVKGADGKIQTEYKAPSGVAVISV</sequence>
<dbReference type="InterPro" id="IPR035396">
    <property type="entry name" value="Bac_rhamnosid6H"/>
</dbReference>
<dbReference type="PANTHER" id="PTHR34987">
    <property type="entry name" value="C, PUTATIVE (AFU_ORTHOLOGUE AFUA_3G02880)-RELATED"/>
    <property type="match status" value="1"/>
</dbReference>
<dbReference type="Gene3D" id="1.50.10.10">
    <property type="match status" value="1"/>
</dbReference>
<evidence type="ECO:0000313" key="2">
    <source>
        <dbReference type="EMBL" id="QGQ98689.1"/>
    </source>
</evidence>
<dbReference type="EMBL" id="CP034235">
    <property type="protein sequence ID" value="QGQ98689.1"/>
    <property type="molecule type" value="Genomic_DNA"/>
</dbReference>
<dbReference type="GO" id="GO:0005975">
    <property type="term" value="P:carbohydrate metabolic process"/>
    <property type="evidence" value="ECO:0007669"/>
    <property type="project" value="InterPro"/>
</dbReference>
<name>A0A6B8RRV8_9BACL</name>
<feature type="domain" description="Alpha-L-rhamnosidase six-hairpin glycosidase" evidence="1">
    <location>
        <begin position="172"/>
        <end position="360"/>
    </location>
</feature>
<dbReference type="OrthoDB" id="9815108at2"/>
<dbReference type="SUPFAM" id="SSF48208">
    <property type="entry name" value="Six-hairpin glycosidases"/>
    <property type="match status" value="1"/>
</dbReference>
<evidence type="ECO:0000313" key="3">
    <source>
        <dbReference type="Proteomes" id="UP000426246"/>
    </source>
</evidence>
<dbReference type="Gene3D" id="2.60.420.10">
    <property type="entry name" value="Maltose phosphorylase, domain 3"/>
    <property type="match status" value="1"/>
</dbReference>
<organism evidence="2 3">
    <name type="scientific">Paenibacillus psychroresistens</name>
    <dbReference type="NCBI Taxonomy" id="1778678"/>
    <lineage>
        <taxon>Bacteria</taxon>
        <taxon>Bacillati</taxon>
        <taxon>Bacillota</taxon>
        <taxon>Bacilli</taxon>
        <taxon>Bacillales</taxon>
        <taxon>Paenibacillaceae</taxon>
        <taxon>Paenibacillus</taxon>
    </lineage>
</organism>
<dbReference type="RefSeq" id="WP_155703798.1">
    <property type="nucleotide sequence ID" value="NZ_CP034235.1"/>
</dbReference>
<dbReference type="InterPro" id="IPR008928">
    <property type="entry name" value="6-hairpin_glycosidase_sf"/>
</dbReference>
<dbReference type="PANTHER" id="PTHR34987:SF6">
    <property type="entry name" value="ALPHA-L-RHAMNOSIDASE SIX-HAIRPIN GLYCOSIDASE DOMAIN-CONTAINING PROTEIN"/>
    <property type="match status" value="1"/>
</dbReference>
<dbReference type="AlphaFoldDB" id="A0A6B8RRV8"/>
<evidence type="ECO:0000259" key="1">
    <source>
        <dbReference type="Pfam" id="PF17389"/>
    </source>
</evidence>
<proteinExistence type="predicted"/>
<dbReference type="KEGG" id="ppsc:EHS13_29300"/>
<reference evidence="3" key="1">
    <citation type="submission" date="2018-11" db="EMBL/GenBank/DDBJ databases">
        <title>Complete genome sequence of Paenibacillus sp. ML311-T8.</title>
        <authorList>
            <person name="Nam Y.-D."/>
            <person name="Kang J."/>
            <person name="Chung W.-H."/>
            <person name="Park Y.S."/>
        </authorList>
    </citation>
    <scope>NUCLEOTIDE SEQUENCE [LARGE SCALE GENOMIC DNA]</scope>
    <source>
        <strain evidence="3">ML311-T8</strain>
    </source>
</reference>
<accession>A0A6B8RRV8</accession>
<keyword evidence="3" id="KW-1185">Reference proteome</keyword>
<dbReference type="Proteomes" id="UP000426246">
    <property type="component" value="Chromosome"/>
</dbReference>
<protein>
    <submittedName>
        <fullName evidence="2">Alpha-L-rhamnosidase</fullName>
    </submittedName>
</protein>
<dbReference type="InterPro" id="IPR012341">
    <property type="entry name" value="6hp_glycosidase-like_sf"/>
</dbReference>